<comment type="caution">
    <text evidence="2">The sequence shown here is derived from an EMBL/GenBank/DDBJ whole genome shotgun (WGS) entry which is preliminary data.</text>
</comment>
<feature type="compositionally biased region" description="Basic and acidic residues" evidence="1">
    <location>
        <begin position="378"/>
        <end position="389"/>
    </location>
</feature>
<evidence type="ECO:0000313" key="3">
    <source>
        <dbReference type="Proteomes" id="UP001347796"/>
    </source>
</evidence>
<feature type="region of interest" description="Disordered" evidence="1">
    <location>
        <begin position="444"/>
        <end position="469"/>
    </location>
</feature>
<dbReference type="PANTHER" id="PTHR40240">
    <property type="entry name" value="PLEXUS, ISOFORM A"/>
    <property type="match status" value="1"/>
</dbReference>
<feature type="compositionally biased region" description="Low complexity" evidence="1">
    <location>
        <begin position="394"/>
        <end position="404"/>
    </location>
</feature>
<protein>
    <submittedName>
        <fullName evidence="2">Uncharacterized protein</fullName>
    </submittedName>
</protein>
<name>A0AAN8Q3R9_PATCE</name>
<dbReference type="AlphaFoldDB" id="A0AAN8Q3R9"/>
<feature type="compositionally biased region" description="Pro residues" evidence="1">
    <location>
        <begin position="134"/>
        <end position="148"/>
    </location>
</feature>
<evidence type="ECO:0000313" key="2">
    <source>
        <dbReference type="EMBL" id="KAK6186476.1"/>
    </source>
</evidence>
<evidence type="ECO:0000256" key="1">
    <source>
        <dbReference type="SAM" id="MobiDB-lite"/>
    </source>
</evidence>
<organism evidence="2 3">
    <name type="scientific">Patella caerulea</name>
    <name type="common">Rayed Mediterranean limpet</name>
    <dbReference type="NCBI Taxonomy" id="87958"/>
    <lineage>
        <taxon>Eukaryota</taxon>
        <taxon>Metazoa</taxon>
        <taxon>Spiralia</taxon>
        <taxon>Lophotrochozoa</taxon>
        <taxon>Mollusca</taxon>
        <taxon>Gastropoda</taxon>
        <taxon>Patellogastropoda</taxon>
        <taxon>Patelloidea</taxon>
        <taxon>Patellidae</taxon>
        <taxon>Patella</taxon>
    </lineage>
</organism>
<feature type="compositionally biased region" description="Low complexity" evidence="1">
    <location>
        <begin position="445"/>
        <end position="458"/>
    </location>
</feature>
<keyword evidence="3" id="KW-1185">Reference proteome</keyword>
<proteinExistence type="predicted"/>
<dbReference type="PANTHER" id="PTHR40240:SF1">
    <property type="entry name" value="PLEXUS, ISOFORM A"/>
    <property type="match status" value="1"/>
</dbReference>
<accession>A0AAN8Q3R9</accession>
<dbReference type="Proteomes" id="UP001347796">
    <property type="component" value="Unassembled WGS sequence"/>
</dbReference>
<sequence>MPSRIVCFVCGNIGADLHLNIKQKDKGPYFPFLEQHEPPKGCRLPGGDGVVDSCTVCFAFLRQQWEAYERNKTPAIKRLYWLKRSDNGHFTGAEMKFQGEYMAQVMGLQYQSNDGYEPVSPDEAGYSRDSNYSRPPPQTPRPKLPPPVANNTDGALDLSVPTKPPESSRQQGLKAPSGSKECFVCFTCAYEKPLSHCKIVSAIRHAANEPFFPFLETLAPPRGSTPINTQGVTRVCNECFELLVSQWLSYERAGTPTSARLFKVKDNYIGLSTSLSAEVPKKEKISASEICYLCGQPWPSASVKPLFISGGKNQMFFPFIRELRRPQGARPLNPDGSVLCCNNCHNNLQTQWHHYELERVQPLERRYSLLPINGRDAIHVPPNREKPLIEDGESSNSKSSLKSSDITQPLNIHISKSPQQSLTGGNHGLLAIVPQAPTTITGIENTNSNSMPYSPSPSKLDRQRQSLTDGKAQPQNMMTIPHPLQQASSLPKKVCFICGEKSLITKVHILCSYPTRHEAKAHNSIVLPFFPFLANRDPAHNSDPMTDDGTVISCTYCFHSLLMQWKEYEESKNPADQNRWLRKYSVSDFVCYVCGKTVTRYKIRHLEVQKFPFLKDHKVPQFSLVLDNREGVASCDTCTYSLMHQNAEYERMGVPVELRKYNWSTNIDDISNDGCGQVNIFFQNIKGDQFIHMYM</sequence>
<reference evidence="2 3" key="1">
    <citation type="submission" date="2024-01" db="EMBL/GenBank/DDBJ databases">
        <title>The genome of the rayed Mediterranean limpet Patella caerulea (Linnaeus, 1758).</title>
        <authorList>
            <person name="Anh-Thu Weber A."/>
            <person name="Halstead-Nussloch G."/>
        </authorList>
    </citation>
    <scope>NUCLEOTIDE SEQUENCE [LARGE SCALE GENOMIC DNA]</scope>
    <source>
        <strain evidence="2">AATW-2023a</strain>
        <tissue evidence="2">Whole specimen</tissue>
    </source>
</reference>
<feature type="region of interest" description="Disordered" evidence="1">
    <location>
        <begin position="378"/>
        <end position="405"/>
    </location>
</feature>
<feature type="region of interest" description="Disordered" evidence="1">
    <location>
        <begin position="113"/>
        <end position="176"/>
    </location>
</feature>
<gene>
    <name evidence="2" type="ORF">SNE40_008507</name>
</gene>
<dbReference type="EMBL" id="JAZGQO010000006">
    <property type="protein sequence ID" value="KAK6186476.1"/>
    <property type="molecule type" value="Genomic_DNA"/>
</dbReference>